<reference evidence="2" key="1">
    <citation type="journal article" date="2023" name="Plant Biotechnol. J.">
        <title>Chromosome-level wild Hevea brasiliensis genome provides new tools for genomic-assisted breeding and valuable loci to elevate rubber yield.</title>
        <authorList>
            <person name="Cheng H."/>
            <person name="Song X."/>
            <person name="Hu Y."/>
            <person name="Wu T."/>
            <person name="Yang Q."/>
            <person name="An Z."/>
            <person name="Feng S."/>
            <person name="Deng Z."/>
            <person name="Wu W."/>
            <person name="Zeng X."/>
            <person name="Tu M."/>
            <person name="Wang X."/>
            <person name="Huang H."/>
        </authorList>
    </citation>
    <scope>NUCLEOTIDE SEQUENCE</scope>
    <source>
        <strain evidence="2">MT/VB/25A 57/8</strain>
    </source>
</reference>
<feature type="compositionally biased region" description="Basic residues" evidence="1">
    <location>
        <begin position="449"/>
        <end position="464"/>
    </location>
</feature>
<name>A0ABQ9MPT6_HEVBR</name>
<feature type="region of interest" description="Disordered" evidence="1">
    <location>
        <begin position="748"/>
        <end position="790"/>
    </location>
</feature>
<accession>A0ABQ9MPT6</accession>
<proteinExistence type="predicted"/>
<feature type="compositionally biased region" description="Polar residues" evidence="1">
    <location>
        <begin position="835"/>
        <end position="846"/>
    </location>
</feature>
<protein>
    <recommendedName>
        <fullName evidence="4">COP1-interacting protein 7</fullName>
    </recommendedName>
</protein>
<feature type="compositionally biased region" description="Basic and acidic residues" evidence="1">
    <location>
        <begin position="993"/>
        <end position="1014"/>
    </location>
</feature>
<feature type="compositionally biased region" description="Polar residues" evidence="1">
    <location>
        <begin position="883"/>
        <end position="915"/>
    </location>
</feature>
<dbReference type="PANTHER" id="PTHR31008:SF2">
    <property type="entry name" value="COP1-INTERACTING PROTEIN-LIKE PROTEIN"/>
    <property type="match status" value="1"/>
</dbReference>
<gene>
    <name evidence="2" type="ORF">P3X46_006307</name>
</gene>
<dbReference type="Proteomes" id="UP001174677">
    <property type="component" value="Chromosome 4"/>
</dbReference>
<evidence type="ECO:0000313" key="2">
    <source>
        <dbReference type="EMBL" id="KAJ9182299.1"/>
    </source>
</evidence>
<feature type="region of interest" description="Disordered" evidence="1">
    <location>
        <begin position="1229"/>
        <end position="1308"/>
    </location>
</feature>
<keyword evidence="3" id="KW-1185">Reference proteome</keyword>
<evidence type="ECO:0008006" key="4">
    <source>
        <dbReference type="Google" id="ProtNLM"/>
    </source>
</evidence>
<feature type="compositionally biased region" description="Basic and acidic residues" evidence="1">
    <location>
        <begin position="1030"/>
        <end position="1044"/>
    </location>
</feature>
<sequence>MKSSSRLDSAVFQLTPTRTRCDLVLSANGKTEKIASGLVNPFLAHLKTVRDQMGKGGYSIILEPELGTDATWFTRGTVERFVRFVSTPEVLERVYALESEILQIEEAIAVQSNNEIGLAMVKDHQTKSVEHIEGGRPLLDSNEEKAIVLYKPGAHLPEANGSTAQEGNSKVQLMKVLETRKTVLQKEQGMAFARAVAAGFDVDHMASLMSFAESFGASRLMEACVRFLDLWKRKHENGQWVEIEAADVMSCQSDFSAMNASGIVLSSAINKQWPETSDGNGKVGVDSDEKPQMDQQSSPSQQEYFQGQFPHPMFPSWPIHSPPGTLPIFQGYPMQGIPYYQNYPGNSPFFQPPYPSGEDTRLNTGQRKGQRRHSMDSGNGNTDTETEEVDTESGKKSSRSSKKQSSKVVIRNINYITSKRQESSGSESQSASGSESDEEEGDLSVTTSSKHKSSLRSSKRKGIHSKSLDELDSSNMEGTIHGNETDGGHWQAFQSYLLKGADEDEHAVDKGMFVMEKEVRVRRRENAAGHDPLVYDGRDVGYNQEGNMTDMQRISGNLARMTKASNDESLISRRMGQSNEGGSFMDGQMDIQPAEIDARKSRYRRSTNDDFIINRPEKHPGYMSSTDPFAVNGFVHPNKDLDSSSHYMDDDSYVVSLRSVSVDQVGTDGRHAIDMDSELPSSQVENLSNRAGSQVKYEPDDLSLLPERGTEKGTVGYDPALDYDMQVHAENYAQLDKKNEEVVTGIRKGTKKVDMDRKSKLIPDTSDKKKTVGPIRKGKPSKLSPLDEAKARAERLRTFKADLQKMKKEKEEEEIKRLEALKLERQKRIAARGSSIPTQPSSQQARKQLPAKLSPSSYKGSKFSDSEPGSVSPLQKFPIRTVSAGSTDSLKGSKSNKLSTRGNSAGNRLSQSVSSLPEPKKENGSVTPDAKASMARIRRLSEPKISSGHHVSLVKPRITEPVSKPKVSNGPESKKISAIMNHDKNKTASLPELKIRTTTRREVPLAKSSVKEMPQKVNGSKSSTTSGGAELKRNSDIRSHHSDGDDNSIIEKSVVMLECEKPSIPAMHTSEERIGSETGYSSNYKIVEKAETMSNYAAIRAPVSPLNLDGADIEPGKHRLEVLPSAIETTTENAGNVEKELPKHSSVTLAEKPYQAPFVRVSSLEDPCTGNSEYGKAPPTSLQRTTYAEALKVHVSDPKSLKLEKIPEGLDKPQMKETSKGFRRLLKFGKKSHTMSEHNVELDNGSANGSEADNSVSNIASSSEVHTLKNLISQDETPTANSTAQKTSRHFSLLSPFRSKNSEKRPST</sequence>
<feature type="region of interest" description="Disordered" evidence="1">
    <location>
        <begin position="344"/>
        <end position="486"/>
    </location>
</feature>
<feature type="compositionally biased region" description="Low complexity" evidence="1">
    <location>
        <begin position="423"/>
        <end position="434"/>
    </location>
</feature>
<feature type="region of interest" description="Disordered" evidence="1">
    <location>
        <begin position="829"/>
        <end position="1048"/>
    </location>
</feature>
<feature type="region of interest" description="Disordered" evidence="1">
    <location>
        <begin position="272"/>
        <end position="318"/>
    </location>
</feature>
<dbReference type="PANTHER" id="PTHR31008">
    <property type="entry name" value="COP1-INTERACTING PROTEIN-RELATED"/>
    <property type="match status" value="1"/>
</dbReference>
<feature type="compositionally biased region" description="Polar residues" evidence="1">
    <location>
        <begin position="1245"/>
        <end position="1286"/>
    </location>
</feature>
<comment type="caution">
    <text evidence="2">The sequence shown here is derived from an EMBL/GenBank/DDBJ whole genome shotgun (WGS) entry which is preliminary data.</text>
</comment>
<feature type="compositionally biased region" description="Basic and acidic residues" evidence="1">
    <location>
        <begin position="751"/>
        <end position="770"/>
    </location>
</feature>
<evidence type="ECO:0000313" key="3">
    <source>
        <dbReference type="Proteomes" id="UP001174677"/>
    </source>
</evidence>
<feature type="compositionally biased region" description="Basic residues" evidence="1">
    <location>
        <begin position="396"/>
        <end position="405"/>
    </location>
</feature>
<dbReference type="EMBL" id="JARPOI010000004">
    <property type="protein sequence ID" value="KAJ9182299.1"/>
    <property type="molecule type" value="Genomic_DNA"/>
</dbReference>
<evidence type="ECO:0000256" key="1">
    <source>
        <dbReference type="SAM" id="MobiDB-lite"/>
    </source>
</evidence>
<organism evidence="2 3">
    <name type="scientific">Hevea brasiliensis</name>
    <name type="common">Para rubber tree</name>
    <name type="synonym">Siphonia brasiliensis</name>
    <dbReference type="NCBI Taxonomy" id="3981"/>
    <lineage>
        <taxon>Eukaryota</taxon>
        <taxon>Viridiplantae</taxon>
        <taxon>Streptophyta</taxon>
        <taxon>Embryophyta</taxon>
        <taxon>Tracheophyta</taxon>
        <taxon>Spermatophyta</taxon>
        <taxon>Magnoliopsida</taxon>
        <taxon>eudicotyledons</taxon>
        <taxon>Gunneridae</taxon>
        <taxon>Pentapetalae</taxon>
        <taxon>rosids</taxon>
        <taxon>fabids</taxon>
        <taxon>Malpighiales</taxon>
        <taxon>Euphorbiaceae</taxon>
        <taxon>Crotonoideae</taxon>
        <taxon>Micrandreae</taxon>
        <taxon>Hevea</taxon>
    </lineage>
</organism>
<feature type="compositionally biased region" description="Polar residues" evidence="1">
    <location>
        <begin position="1017"/>
        <end position="1027"/>
    </location>
</feature>